<dbReference type="PROSITE" id="PS50158">
    <property type="entry name" value="ZF_CCHC"/>
    <property type="match status" value="1"/>
</dbReference>
<feature type="compositionally biased region" description="Low complexity" evidence="2">
    <location>
        <begin position="102"/>
        <end position="120"/>
    </location>
</feature>
<sequence>AVATETMKVKRFLKGLDKRYANLAMMSDQSFDVVVDRARQIEISYAADDSGRAKKNRAEGSSGVPHMGAPDSGGQSNFRGRSRNKKSGFRHKSLRFRPGYRSSSGHSSGYSSSGSGSGSSLAPCAQCGRGHSGPFMMDSGVYFRCGQPGHFARECPVFSEPQMGSQGSVANVPRQLYPGASSMAGSQFSGQQGRGQGGCGFGGRSGGRSQYQGSATQGRGQARVFTLTHQDAQASNAVVAGILLVCSYEARVLIDPGATHSFVSPMFAMRMGRNPTILECPLSVATPLSDNIDVDMVFPGSPVVVDGKILPADLVPLPVMDFDVILGMDWLATHYATLDCRNKKVYFHIPRVEEFSFDGDRSVAPYNLVSAISARKMLRRGCQGYLALVRDTSVEGVNMENVPVVREFMDVFPEELPGLPPEMGIEFCIDVVPGTDPISMPPYRMAPAELKELKEQLQELLNKGFIRPSTSPWGAPVLFVRKKDGSLRLCIDYRQLNKVTVKNKYPLPRIDDLFDQLQGARFFSKIDLRSGYHQLRIRNEDVSKMAFRTRYGHYEFLVIVFKPFLDQFVIVFIDDILVHSKSKEEHEQHLRIVLQTLREHKLFAKFSKCEFWLDSVAFLGHTVSKDGVCVDKKKVEAVLHWPRPTTVSEIHSFLGLAGHH</sequence>
<dbReference type="Gene3D" id="3.10.10.10">
    <property type="entry name" value="HIV Type 1 Reverse Transcriptase, subunit A, domain 1"/>
    <property type="match status" value="1"/>
</dbReference>
<feature type="non-terminal residue" evidence="4">
    <location>
        <position position="1"/>
    </location>
</feature>
<gene>
    <name evidence="4" type="ORF">P3X46_034095</name>
</gene>
<dbReference type="SUPFAM" id="SSF56672">
    <property type="entry name" value="DNA/RNA polymerases"/>
    <property type="match status" value="1"/>
</dbReference>
<dbReference type="InterPro" id="IPR032567">
    <property type="entry name" value="RTL1-rel"/>
</dbReference>
<dbReference type="EMBL" id="JARPOI010000250">
    <property type="protein sequence ID" value="KAJ9129129.1"/>
    <property type="molecule type" value="Genomic_DNA"/>
</dbReference>
<dbReference type="Gene3D" id="4.10.60.10">
    <property type="entry name" value="Zinc finger, CCHC-type"/>
    <property type="match status" value="1"/>
</dbReference>
<dbReference type="CDD" id="cd00303">
    <property type="entry name" value="retropepsin_like"/>
    <property type="match status" value="1"/>
</dbReference>
<keyword evidence="1" id="KW-0862">Zinc</keyword>
<accession>A0ABQ9K8W8</accession>
<evidence type="ECO:0000259" key="3">
    <source>
        <dbReference type="PROSITE" id="PS50158"/>
    </source>
</evidence>
<protein>
    <recommendedName>
        <fullName evidence="3">CCHC-type domain-containing protein</fullName>
    </recommendedName>
</protein>
<keyword evidence="1" id="KW-0479">Metal-binding</keyword>
<organism evidence="4 5">
    <name type="scientific">Hevea brasiliensis</name>
    <name type="common">Para rubber tree</name>
    <name type="synonym">Siphonia brasiliensis</name>
    <dbReference type="NCBI Taxonomy" id="3981"/>
    <lineage>
        <taxon>Eukaryota</taxon>
        <taxon>Viridiplantae</taxon>
        <taxon>Streptophyta</taxon>
        <taxon>Embryophyta</taxon>
        <taxon>Tracheophyta</taxon>
        <taxon>Spermatophyta</taxon>
        <taxon>Magnoliopsida</taxon>
        <taxon>eudicotyledons</taxon>
        <taxon>Gunneridae</taxon>
        <taxon>Pentapetalae</taxon>
        <taxon>rosids</taxon>
        <taxon>fabids</taxon>
        <taxon>Malpighiales</taxon>
        <taxon>Euphorbiaceae</taxon>
        <taxon>Crotonoideae</taxon>
        <taxon>Micrandreae</taxon>
        <taxon>Hevea</taxon>
    </lineage>
</organism>
<comment type="caution">
    <text evidence="4">The sequence shown here is derived from an EMBL/GenBank/DDBJ whole genome shotgun (WGS) entry which is preliminary data.</text>
</comment>
<feature type="region of interest" description="Disordered" evidence="2">
    <location>
        <begin position="180"/>
        <end position="215"/>
    </location>
</feature>
<dbReference type="InterPro" id="IPR000477">
    <property type="entry name" value="RT_dom"/>
</dbReference>
<name>A0ABQ9K8W8_HEVBR</name>
<dbReference type="InterPro" id="IPR043128">
    <property type="entry name" value="Rev_trsase/Diguanyl_cyclase"/>
</dbReference>
<dbReference type="Gene3D" id="2.40.70.10">
    <property type="entry name" value="Acid Proteases"/>
    <property type="match status" value="1"/>
</dbReference>
<keyword evidence="5" id="KW-1185">Reference proteome</keyword>
<feature type="compositionally biased region" description="Basic and acidic residues" evidence="2">
    <location>
        <begin position="49"/>
        <end position="58"/>
    </location>
</feature>
<dbReference type="InterPro" id="IPR036875">
    <property type="entry name" value="Znf_CCHC_sf"/>
</dbReference>
<dbReference type="InterPro" id="IPR001878">
    <property type="entry name" value="Znf_CCHC"/>
</dbReference>
<evidence type="ECO:0000256" key="1">
    <source>
        <dbReference type="PROSITE-ProRule" id="PRU00047"/>
    </source>
</evidence>
<dbReference type="PANTHER" id="PTHR15503:SF45">
    <property type="entry name" value="RNA-DIRECTED DNA POLYMERASE HOMOLOG"/>
    <property type="match status" value="1"/>
</dbReference>
<dbReference type="Pfam" id="PF08284">
    <property type="entry name" value="RVP_2"/>
    <property type="match status" value="1"/>
</dbReference>
<feature type="domain" description="CCHC-type" evidence="3">
    <location>
        <begin position="143"/>
        <end position="156"/>
    </location>
</feature>
<dbReference type="Gene3D" id="3.30.70.270">
    <property type="match status" value="1"/>
</dbReference>
<dbReference type="InterPro" id="IPR021109">
    <property type="entry name" value="Peptidase_aspartic_dom_sf"/>
</dbReference>
<evidence type="ECO:0000313" key="4">
    <source>
        <dbReference type="EMBL" id="KAJ9129129.1"/>
    </source>
</evidence>
<dbReference type="SUPFAM" id="SSF50630">
    <property type="entry name" value="Acid proteases"/>
    <property type="match status" value="1"/>
</dbReference>
<proteinExistence type="predicted"/>
<dbReference type="InterPro" id="IPR043502">
    <property type="entry name" value="DNA/RNA_pol_sf"/>
</dbReference>
<evidence type="ECO:0000256" key="2">
    <source>
        <dbReference type="SAM" id="MobiDB-lite"/>
    </source>
</evidence>
<dbReference type="CDD" id="cd01647">
    <property type="entry name" value="RT_LTR"/>
    <property type="match status" value="1"/>
</dbReference>
<dbReference type="Pfam" id="PF00078">
    <property type="entry name" value="RVT_1"/>
    <property type="match status" value="2"/>
</dbReference>
<dbReference type="Pfam" id="PF00098">
    <property type="entry name" value="zf-CCHC"/>
    <property type="match status" value="1"/>
</dbReference>
<keyword evidence="1" id="KW-0863">Zinc-finger</keyword>
<evidence type="ECO:0000313" key="5">
    <source>
        <dbReference type="Proteomes" id="UP001174677"/>
    </source>
</evidence>
<dbReference type="SMART" id="SM00343">
    <property type="entry name" value="ZnF_C2HC"/>
    <property type="match status" value="1"/>
</dbReference>
<dbReference type="SUPFAM" id="SSF57756">
    <property type="entry name" value="Retrovirus zinc finger-like domains"/>
    <property type="match status" value="1"/>
</dbReference>
<dbReference type="Proteomes" id="UP001174677">
    <property type="component" value="Unassembled WGS sequence"/>
</dbReference>
<dbReference type="PANTHER" id="PTHR15503">
    <property type="entry name" value="LDOC1 RELATED"/>
    <property type="match status" value="1"/>
</dbReference>
<reference evidence="4 5" key="1">
    <citation type="journal article" date="2023" name="Plant Biotechnol. J.">
        <title>Chromosome-level wild Hevea brasiliensis genome provides new tools for genomic-assisted breeding and valuable loci to elevate rubber yield.</title>
        <authorList>
            <person name="Cheng H."/>
            <person name="Song X."/>
            <person name="Hu Y."/>
            <person name="Wu T."/>
            <person name="Yang Q."/>
            <person name="An Z."/>
            <person name="Feng S."/>
            <person name="Deng Z."/>
            <person name="Wu W."/>
            <person name="Zeng X."/>
            <person name="Tu M."/>
            <person name="Wang X."/>
            <person name="Huang H."/>
        </authorList>
    </citation>
    <scope>NUCLEOTIDE SEQUENCE [LARGE SCALE GENOMIC DNA]</scope>
    <source>
        <strain evidence="4">MT/VB/25A 57/8</strain>
    </source>
</reference>
<feature type="compositionally biased region" description="Gly residues" evidence="2">
    <location>
        <begin position="192"/>
        <end position="206"/>
    </location>
</feature>
<feature type="compositionally biased region" description="Basic residues" evidence="2">
    <location>
        <begin position="80"/>
        <end position="95"/>
    </location>
</feature>
<feature type="region of interest" description="Disordered" evidence="2">
    <location>
        <begin position="49"/>
        <end position="123"/>
    </location>
</feature>